<dbReference type="Gene3D" id="2.60.120.10">
    <property type="entry name" value="Jelly Rolls"/>
    <property type="match status" value="1"/>
</dbReference>
<keyword evidence="2" id="KW-0238">DNA-binding</keyword>
<dbReference type="InterPro" id="IPR014710">
    <property type="entry name" value="RmlC-like_jellyroll"/>
</dbReference>
<dbReference type="PROSITE" id="PS50042">
    <property type="entry name" value="CNMP_BINDING_3"/>
    <property type="match status" value="1"/>
</dbReference>
<dbReference type="PRINTS" id="PR00034">
    <property type="entry name" value="HTHCRP"/>
</dbReference>
<reference evidence="6 7" key="1">
    <citation type="submission" date="2020-08" db="EMBL/GenBank/DDBJ databases">
        <title>Genomic Encyclopedia of Type Strains, Phase IV (KMG-IV): sequencing the most valuable type-strain genomes for metagenomic binning, comparative biology and taxonomic classification.</title>
        <authorList>
            <person name="Goeker M."/>
        </authorList>
    </citation>
    <scope>NUCLEOTIDE SEQUENCE [LARGE SCALE GENOMIC DNA]</scope>
    <source>
        <strain evidence="6 7">DSM 101465</strain>
    </source>
</reference>
<gene>
    <name evidence="6" type="ORF">HNQ73_002443</name>
</gene>
<keyword evidence="1" id="KW-0805">Transcription regulation</keyword>
<dbReference type="AlphaFoldDB" id="A0A841KFW5"/>
<dbReference type="InterPro" id="IPR036390">
    <property type="entry name" value="WH_DNA-bd_sf"/>
</dbReference>
<dbReference type="InterPro" id="IPR050397">
    <property type="entry name" value="Env_Response_Regulators"/>
</dbReference>
<evidence type="ECO:0000256" key="3">
    <source>
        <dbReference type="ARBA" id="ARBA00023163"/>
    </source>
</evidence>
<dbReference type="RefSeq" id="WP_183335130.1">
    <property type="nucleotide sequence ID" value="NZ_BMHX01000005.1"/>
</dbReference>
<dbReference type="InterPro" id="IPR012318">
    <property type="entry name" value="HTH_CRP"/>
</dbReference>
<evidence type="ECO:0000256" key="2">
    <source>
        <dbReference type="ARBA" id="ARBA00023125"/>
    </source>
</evidence>
<dbReference type="SMART" id="SM00100">
    <property type="entry name" value="cNMP"/>
    <property type="match status" value="1"/>
</dbReference>
<dbReference type="SMART" id="SM00419">
    <property type="entry name" value="HTH_CRP"/>
    <property type="match status" value="1"/>
</dbReference>
<feature type="domain" description="Cyclic nucleotide-binding" evidence="4">
    <location>
        <begin position="15"/>
        <end position="135"/>
    </location>
</feature>
<protein>
    <submittedName>
        <fullName evidence="6">CRP-like cAMP-binding protein</fullName>
    </submittedName>
</protein>
<dbReference type="Proteomes" id="UP000588017">
    <property type="component" value="Unassembled WGS sequence"/>
</dbReference>
<dbReference type="InterPro" id="IPR018490">
    <property type="entry name" value="cNMP-bd_dom_sf"/>
</dbReference>
<evidence type="ECO:0000313" key="6">
    <source>
        <dbReference type="EMBL" id="MBB6168806.1"/>
    </source>
</evidence>
<dbReference type="GO" id="GO:0005829">
    <property type="term" value="C:cytosol"/>
    <property type="evidence" value="ECO:0007669"/>
    <property type="project" value="TreeGrafter"/>
</dbReference>
<keyword evidence="7" id="KW-1185">Reference proteome</keyword>
<feature type="domain" description="HTH crp-type" evidence="5">
    <location>
        <begin position="149"/>
        <end position="222"/>
    </location>
</feature>
<dbReference type="PANTHER" id="PTHR24567">
    <property type="entry name" value="CRP FAMILY TRANSCRIPTIONAL REGULATORY PROTEIN"/>
    <property type="match status" value="1"/>
</dbReference>
<dbReference type="SUPFAM" id="SSF51206">
    <property type="entry name" value="cAMP-binding domain-like"/>
    <property type="match status" value="1"/>
</dbReference>
<keyword evidence="3" id="KW-0804">Transcription</keyword>
<comment type="caution">
    <text evidence="6">The sequence shown here is derived from an EMBL/GenBank/DDBJ whole genome shotgun (WGS) entry which is preliminary data.</text>
</comment>
<proteinExistence type="predicted"/>
<evidence type="ECO:0000259" key="4">
    <source>
        <dbReference type="PROSITE" id="PS50042"/>
    </source>
</evidence>
<organism evidence="6 7">
    <name type="scientific">Chelatococcus composti</name>
    <dbReference type="NCBI Taxonomy" id="1743235"/>
    <lineage>
        <taxon>Bacteria</taxon>
        <taxon>Pseudomonadati</taxon>
        <taxon>Pseudomonadota</taxon>
        <taxon>Alphaproteobacteria</taxon>
        <taxon>Hyphomicrobiales</taxon>
        <taxon>Chelatococcaceae</taxon>
        <taxon>Chelatococcus</taxon>
    </lineage>
</organism>
<evidence type="ECO:0000313" key="7">
    <source>
        <dbReference type="Proteomes" id="UP000588017"/>
    </source>
</evidence>
<dbReference type="CDD" id="cd00038">
    <property type="entry name" value="CAP_ED"/>
    <property type="match status" value="1"/>
</dbReference>
<dbReference type="InterPro" id="IPR000595">
    <property type="entry name" value="cNMP-bd_dom"/>
</dbReference>
<dbReference type="Pfam" id="PF13545">
    <property type="entry name" value="HTH_Crp_2"/>
    <property type="match status" value="1"/>
</dbReference>
<dbReference type="GO" id="GO:0003700">
    <property type="term" value="F:DNA-binding transcription factor activity"/>
    <property type="evidence" value="ECO:0007669"/>
    <property type="project" value="TreeGrafter"/>
</dbReference>
<dbReference type="Pfam" id="PF00027">
    <property type="entry name" value="cNMP_binding"/>
    <property type="match status" value="1"/>
</dbReference>
<sequence>MYGTADQNILGRTDLFRGLSPESLRELRRSAVRRRLAPYDPVFHQGDPAETFYIVAEGRLRVTQTTADGQQVIIRYIGPTEVAGLAVLAGDELHPSTATAVADSEVIGISRAIIREVMARHPEVAMNAVSVIAARYREMQQRLRELSTQNVERRIAHTVLRLAQEAGRRTARGIEIAFPLSRQDLAEMTGTTLHTVSRVLSAWESRGLVDSGRRRVVVRRPHELALLADAAG</sequence>
<dbReference type="SUPFAM" id="SSF46785">
    <property type="entry name" value="Winged helix' DNA-binding domain"/>
    <property type="match status" value="1"/>
</dbReference>
<evidence type="ECO:0000259" key="5">
    <source>
        <dbReference type="PROSITE" id="PS51063"/>
    </source>
</evidence>
<dbReference type="PANTHER" id="PTHR24567:SF28">
    <property type="entry name" value="LISTERIOLYSIN REGULATORY PROTEIN"/>
    <property type="match status" value="1"/>
</dbReference>
<name>A0A841KFW5_9HYPH</name>
<accession>A0A841KFW5</accession>
<dbReference type="Gene3D" id="1.10.10.10">
    <property type="entry name" value="Winged helix-like DNA-binding domain superfamily/Winged helix DNA-binding domain"/>
    <property type="match status" value="1"/>
</dbReference>
<dbReference type="GO" id="GO:0003677">
    <property type="term" value="F:DNA binding"/>
    <property type="evidence" value="ECO:0007669"/>
    <property type="project" value="UniProtKB-KW"/>
</dbReference>
<dbReference type="InterPro" id="IPR036388">
    <property type="entry name" value="WH-like_DNA-bd_sf"/>
</dbReference>
<evidence type="ECO:0000256" key="1">
    <source>
        <dbReference type="ARBA" id="ARBA00023015"/>
    </source>
</evidence>
<dbReference type="PROSITE" id="PS51063">
    <property type="entry name" value="HTH_CRP_2"/>
    <property type="match status" value="1"/>
</dbReference>
<dbReference type="EMBL" id="JACHEH010000005">
    <property type="protein sequence ID" value="MBB6168806.1"/>
    <property type="molecule type" value="Genomic_DNA"/>
</dbReference>